<evidence type="ECO:0000256" key="2">
    <source>
        <dbReference type="ARBA" id="ARBA00020675"/>
    </source>
</evidence>
<feature type="binding site" evidence="8">
    <location>
        <begin position="349"/>
        <end position="356"/>
    </location>
    <ligand>
        <name>GTP</name>
        <dbReference type="ChEBI" id="CHEBI:37565"/>
    </ligand>
</feature>
<dbReference type="InterPro" id="IPR027417">
    <property type="entry name" value="P-loop_NTPase"/>
</dbReference>
<dbReference type="SUPFAM" id="SSF52156">
    <property type="entry name" value="Initiation factor IF2/eIF5b, domain 3"/>
    <property type="match status" value="1"/>
</dbReference>
<name>A0ABS7J0E8_9SPHN</name>
<dbReference type="SUPFAM" id="SSF52540">
    <property type="entry name" value="P-loop containing nucleoside triphosphate hydrolases"/>
    <property type="match status" value="1"/>
</dbReference>
<reference evidence="12 13" key="1">
    <citation type="submission" date="2021-08" db="EMBL/GenBank/DDBJ databases">
        <title>Comparative Genomics Analysis of the Genus Qipengyuania Reveals Extensive Genetic Diversity and Metabolic Versatility, Including the Description of Fifteen Novel Species.</title>
        <authorList>
            <person name="Liu Y."/>
        </authorList>
    </citation>
    <scope>NUCLEOTIDE SEQUENCE [LARGE SCALE GENOMIC DNA]</scope>
    <source>
        <strain evidence="12 13">1NDH17</strain>
    </source>
</reference>
<evidence type="ECO:0000313" key="12">
    <source>
        <dbReference type="EMBL" id="MBX7459304.1"/>
    </source>
</evidence>
<dbReference type="RefSeq" id="WP_221574694.1">
    <property type="nucleotide sequence ID" value="NZ_JAIGNK010000005.1"/>
</dbReference>
<comment type="similarity">
    <text evidence="1 8 9">Belongs to the TRAFAC class translation factor GTPase superfamily. Classic translation factor GTPase family. IF-2 subfamily.</text>
</comment>
<accession>A0ABS7J0E8</accession>
<organism evidence="12 13">
    <name type="scientific">Qipengyuania polymorpha</name>
    <dbReference type="NCBI Taxonomy" id="2867234"/>
    <lineage>
        <taxon>Bacteria</taxon>
        <taxon>Pseudomonadati</taxon>
        <taxon>Pseudomonadota</taxon>
        <taxon>Alphaproteobacteria</taxon>
        <taxon>Sphingomonadales</taxon>
        <taxon>Erythrobacteraceae</taxon>
        <taxon>Qipengyuania</taxon>
    </lineage>
</organism>
<dbReference type="CDD" id="cd03692">
    <property type="entry name" value="mtIF2_IVc"/>
    <property type="match status" value="1"/>
</dbReference>
<dbReference type="Gene3D" id="2.40.30.10">
    <property type="entry name" value="Translation factors"/>
    <property type="match status" value="2"/>
</dbReference>
<feature type="domain" description="Tr-type G" evidence="11">
    <location>
        <begin position="340"/>
        <end position="510"/>
    </location>
</feature>
<evidence type="ECO:0000256" key="8">
    <source>
        <dbReference type="HAMAP-Rule" id="MF_00100"/>
    </source>
</evidence>
<dbReference type="InterPro" id="IPR015760">
    <property type="entry name" value="TIF_IF2"/>
</dbReference>
<comment type="subcellular location">
    <subcellularLocation>
        <location evidence="8">Cytoplasm</location>
    </subcellularLocation>
</comment>
<dbReference type="Pfam" id="PF08364">
    <property type="entry name" value="IF2_assoc"/>
    <property type="match status" value="1"/>
</dbReference>
<gene>
    <name evidence="8 12" type="primary">infB</name>
    <name evidence="12" type="ORF">K3152_13705</name>
</gene>
<keyword evidence="6 8" id="KW-0648">Protein biosynthesis</keyword>
<keyword evidence="13" id="KW-1185">Reference proteome</keyword>
<dbReference type="InterPro" id="IPR000795">
    <property type="entry name" value="T_Tr_GTP-bd_dom"/>
</dbReference>
<comment type="caution">
    <text evidence="12">The sequence shown here is derived from an EMBL/GenBank/DDBJ whole genome shotgun (WGS) entry which is preliminary data.</text>
</comment>
<dbReference type="Gene3D" id="3.40.50.10050">
    <property type="entry name" value="Translation initiation factor IF- 2, domain 3"/>
    <property type="match status" value="1"/>
</dbReference>
<feature type="compositionally biased region" description="Basic and acidic residues" evidence="10">
    <location>
        <begin position="184"/>
        <end position="210"/>
    </location>
</feature>
<keyword evidence="4 8" id="KW-0396">Initiation factor</keyword>
<evidence type="ECO:0000256" key="9">
    <source>
        <dbReference type="RuleBase" id="RU000644"/>
    </source>
</evidence>
<comment type="function">
    <text evidence="8 9">One of the essential components for the initiation of protein synthesis. Protects formylmethionyl-tRNA from spontaneous hydrolysis and promotes its binding to the 30S ribosomal subunits. Also involved in the hydrolysis of GTP during the formation of the 70S ribosomal complex.</text>
</comment>
<evidence type="ECO:0000259" key="11">
    <source>
        <dbReference type="PROSITE" id="PS51722"/>
    </source>
</evidence>
<dbReference type="PANTHER" id="PTHR43381">
    <property type="entry name" value="TRANSLATION INITIATION FACTOR IF-2-RELATED"/>
    <property type="match status" value="1"/>
</dbReference>
<dbReference type="Pfam" id="PF22042">
    <property type="entry name" value="EF-G_D2"/>
    <property type="match status" value="1"/>
</dbReference>
<evidence type="ECO:0000256" key="4">
    <source>
        <dbReference type="ARBA" id="ARBA00022540"/>
    </source>
</evidence>
<dbReference type="CDD" id="cd01887">
    <property type="entry name" value="IF2_eIF5B"/>
    <property type="match status" value="1"/>
</dbReference>
<evidence type="ECO:0000256" key="7">
    <source>
        <dbReference type="ARBA" id="ARBA00023134"/>
    </source>
</evidence>
<dbReference type="HAMAP" id="MF_00100_B">
    <property type="entry name" value="IF_2_B"/>
    <property type="match status" value="1"/>
</dbReference>
<dbReference type="PROSITE" id="PS51722">
    <property type="entry name" value="G_TR_2"/>
    <property type="match status" value="1"/>
</dbReference>
<dbReference type="PANTHER" id="PTHR43381:SF5">
    <property type="entry name" value="TR-TYPE G DOMAIN-CONTAINING PROTEIN"/>
    <property type="match status" value="1"/>
</dbReference>
<dbReference type="InterPro" id="IPR005225">
    <property type="entry name" value="Small_GTP-bd"/>
</dbReference>
<feature type="region of interest" description="Disordered" evidence="10">
    <location>
        <begin position="1"/>
        <end position="257"/>
    </location>
</feature>
<sequence>MSDDDKKPARKPLTLKGAQPGEVKQTFSHGRTNKVAVEVKRRRKLTKPGETPAPAPAPAPEPEATPAPAPAPAAKKPAPKKAAAPAETPQERVARLQREAEEERLRLAEEARKRDEENAKKAAEEEKKRVADNKKAEAEAAKKAKEDAKKAKDEPAPAAEEEAKAKPAEAATPTPVARKFTPVKRPEIKKPERKKKEEKPARAEEKPDKRRSGKLSVKKALNEDEGRRARSLAALKRAREKERRLQGGGSNKPREKQVRDVVVPEAITVGELAKRMGEKGADLVKELFNLDMMVTVNQTIDQDTAELLVEQFGHNIQKVSEADVDIAVEEDVDPEETLKPRPPVVTIMGHVDHGKTSLLDALRGANVTKGEAGGITQHIGSYQVKTKGGDTITFLDTPGHAAFTQMRQRGANITDIVVLVVAADDGIMPQTIEAINHTKAAGVPMIVAINKMDKPEANPDNVRTRLLEHEVIVESMSGDVQDVEISAKAKTGLDELLEKIALQAELLELKANPDRMAEATVIEAQLDKGRGPVATVLITRGTLERGNTFVVGTESGRVRAIVNDQGKQIKKAGPSMPVEVLGLGGVPSAGDVLTVVENEQRAREVAAYRQEKATEKRTALAPTSFDTMFNNLASNVIEFPVLVKADVQGSVEAITSALHNLSNDEIKVRVLHAGVGAITESDVTLASASNAPIIGFNVRPNAKARELVKRDGVEMKYYDVIYHLTEEIAKEMAGELGPERIENVVGRAAVKEVFRSGKKDKAAGLLVEEGVIRKGLHARLTREDVIVSATTIASLRRFKDDVDEVRAGLECGVVLADTNDIQPGDQLEVFEVEERERTL</sequence>
<dbReference type="GO" id="GO:0003743">
    <property type="term" value="F:translation initiation factor activity"/>
    <property type="evidence" value="ECO:0007669"/>
    <property type="project" value="UniProtKB-KW"/>
</dbReference>
<dbReference type="InterPro" id="IPR023115">
    <property type="entry name" value="TIF_IF2_dom3"/>
</dbReference>
<dbReference type="NCBIfam" id="TIGR00231">
    <property type="entry name" value="small_GTP"/>
    <property type="match status" value="1"/>
</dbReference>
<evidence type="ECO:0000256" key="6">
    <source>
        <dbReference type="ARBA" id="ARBA00022917"/>
    </source>
</evidence>
<dbReference type="InterPro" id="IPR009000">
    <property type="entry name" value="Transl_B-barrel_sf"/>
</dbReference>
<keyword evidence="7 8" id="KW-0342">GTP-binding</keyword>
<dbReference type="Pfam" id="PF04760">
    <property type="entry name" value="IF2_N"/>
    <property type="match status" value="1"/>
</dbReference>
<keyword evidence="3 8" id="KW-0963">Cytoplasm</keyword>
<evidence type="ECO:0000313" key="13">
    <source>
        <dbReference type="Proteomes" id="UP000783253"/>
    </source>
</evidence>
<keyword evidence="5 8" id="KW-0547">Nucleotide-binding</keyword>
<comment type="caution">
    <text evidence="8">Lacks conserved residue(s) required for the propagation of feature annotation.</text>
</comment>
<feature type="compositionally biased region" description="Low complexity" evidence="10">
    <location>
        <begin position="72"/>
        <end position="88"/>
    </location>
</feature>
<feature type="compositionally biased region" description="Pro residues" evidence="10">
    <location>
        <begin position="51"/>
        <end position="71"/>
    </location>
</feature>
<feature type="binding site" evidence="8">
    <location>
        <begin position="396"/>
        <end position="400"/>
    </location>
    <ligand>
        <name>GTP</name>
        <dbReference type="ChEBI" id="CHEBI:37565"/>
    </ligand>
</feature>
<dbReference type="InterPro" id="IPR053905">
    <property type="entry name" value="EF-G-like_DII"/>
</dbReference>
<dbReference type="InterPro" id="IPR044145">
    <property type="entry name" value="IF2_II"/>
</dbReference>
<dbReference type="SUPFAM" id="SSF50447">
    <property type="entry name" value="Translation proteins"/>
    <property type="match status" value="2"/>
</dbReference>
<evidence type="ECO:0000256" key="1">
    <source>
        <dbReference type="ARBA" id="ARBA00007733"/>
    </source>
</evidence>
<evidence type="ECO:0000256" key="3">
    <source>
        <dbReference type="ARBA" id="ARBA00022490"/>
    </source>
</evidence>
<dbReference type="Pfam" id="PF11987">
    <property type="entry name" value="IF-2"/>
    <property type="match status" value="1"/>
</dbReference>
<dbReference type="NCBIfam" id="TIGR00487">
    <property type="entry name" value="IF-2"/>
    <property type="match status" value="1"/>
</dbReference>
<proteinExistence type="inferred from homology"/>
<dbReference type="InterPro" id="IPR006847">
    <property type="entry name" value="IF2_N"/>
</dbReference>
<dbReference type="CDD" id="cd03702">
    <property type="entry name" value="IF2_mtIF2_II"/>
    <property type="match status" value="1"/>
</dbReference>
<dbReference type="Gene3D" id="3.40.50.300">
    <property type="entry name" value="P-loop containing nucleotide triphosphate hydrolases"/>
    <property type="match status" value="1"/>
</dbReference>
<dbReference type="Proteomes" id="UP000783253">
    <property type="component" value="Unassembled WGS sequence"/>
</dbReference>
<feature type="binding site" evidence="8">
    <location>
        <begin position="450"/>
        <end position="453"/>
    </location>
    <ligand>
        <name>GTP</name>
        <dbReference type="ChEBI" id="CHEBI:37565"/>
    </ligand>
</feature>
<dbReference type="EMBL" id="JAIGNK010000005">
    <property type="protein sequence ID" value="MBX7459304.1"/>
    <property type="molecule type" value="Genomic_DNA"/>
</dbReference>
<evidence type="ECO:0000256" key="5">
    <source>
        <dbReference type="ARBA" id="ARBA00022741"/>
    </source>
</evidence>
<dbReference type="InterPro" id="IPR000178">
    <property type="entry name" value="TF_IF2_bacterial-like"/>
</dbReference>
<dbReference type="InterPro" id="IPR013575">
    <property type="entry name" value="IF2_assoc_dom_bac"/>
</dbReference>
<evidence type="ECO:0000256" key="10">
    <source>
        <dbReference type="SAM" id="MobiDB-lite"/>
    </source>
</evidence>
<dbReference type="Pfam" id="PF00009">
    <property type="entry name" value="GTP_EFTU"/>
    <property type="match status" value="1"/>
</dbReference>
<feature type="compositionally biased region" description="Basic and acidic residues" evidence="10">
    <location>
        <begin position="89"/>
        <end position="167"/>
    </location>
</feature>
<dbReference type="InterPro" id="IPR036925">
    <property type="entry name" value="TIF_IF2_dom3_sf"/>
</dbReference>
<protein>
    <recommendedName>
        <fullName evidence="2 8">Translation initiation factor IF-2</fullName>
    </recommendedName>
</protein>